<dbReference type="NCBIfam" id="NF005530">
    <property type="entry name" value="PRK07189.1"/>
    <property type="match status" value="1"/>
</dbReference>
<dbReference type="PROSITE" id="PS50980">
    <property type="entry name" value="COA_CT_NTER"/>
    <property type="match status" value="1"/>
</dbReference>
<dbReference type="HAMAP" id="MF_00710">
    <property type="entry name" value="Malonate_deCO2ase_dsu"/>
    <property type="match status" value="1"/>
</dbReference>
<name>M1NUD9_9CORY</name>
<dbReference type="InterPro" id="IPR029045">
    <property type="entry name" value="ClpP/crotonase-like_dom_sf"/>
</dbReference>
<dbReference type="InterPro" id="IPR034733">
    <property type="entry name" value="AcCoA_carboxyl_beta"/>
</dbReference>
<feature type="domain" description="CoA carboxyltransferase N-terminal" evidence="8">
    <location>
        <begin position="82"/>
        <end position="355"/>
    </location>
</feature>
<evidence type="ECO:0000259" key="8">
    <source>
        <dbReference type="PROSITE" id="PS50980"/>
    </source>
</evidence>
<evidence type="ECO:0000256" key="4">
    <source>
        <dbReference type="ARBA" id="ARBA00022679"/>
    </source>
</evidence>
<keyword evidence="2" id="KW-0963">Cytoplasm</keyword>
<dbReference type="InterPro" id="IPR023439">
    <property type="entry name" value="Mal_deCO2ase/Cit_lyase_ACP"/>
</dbReference>
<keyword evidence="7" id="KW-0812">Transmembrane</keyword>
<dbReference type="eggNOG" id="COG4799">
    <property type="taxonomic scope" value="Bacteria"/>
</dbReference>
<gene>
    <name evidence="9" type="ORF">A605_00545</name>
</gene>
<dbReference type="EMBL" id="CP003697">
    <property type="protein sequence ID" value="AGF71125.1"/>
    <property type="molecule type" value="Genomic_DNA"/>
</dbReference>
<dbReference type="InterPro" id="IPR011762">
    <property type="entry name" value="COA_CT_N"/>
</dbReference>
<evidence type="ECO:0000313" key="9">
    <source>
        <dbReference type="EMBL" id="AGF71125.1"/>
    </source>
</evidence>
<keyword evidence="3 6" id="KW-0597">Phosphoprotein</keyword>
<dbReference type="RefSeq" id="WP_015399549.1">
    <property type="nucleotide sequence ID" value="NC_020302.1"/>
</dbReference>
<dbReference type="STRING" id="1121362.A605_00545"/>
<dbReference type="SUPFAM" id="SSF52096">
    <property type="entry name" value="ClpP/crotonase"/>
    <property type="match status" value="1"/>
</dbReference>
<dbReference type="GO" id="GO:0003989">
    <property type="term" value="F:acetyl-CoA carboxylase activity"/>
    <property type="evidence" value="ECO:0007669"/>
    <property type="project" value="TreeGrafter"/>
</dbReference>
<dbReference type="InterPro" id="IPR017556">
    <property type="entry name" value="Malonate_beta"/>
</dbReference>
<proteinExistence type="inferred from homology"/>
<dbReference type="GO" id="GO:0016831">
    <property type="term" value="F:carboxy-lyase activity"/>
    <property type="evidence" value="ECO:0007669"/>
    <property type="project" value="InterPro"/>
</dbReference>
<dbReference type="PANTHER" id="PTHR42995:SF1">
    <property type="entry name" value="MALONATE DECARBOXYLASE BETA SUBUNIT"/>
    <property type="match status" value="1"/>
</dbReference>
<evidence type="ECO:0000256" key="6">
    <source>
        <dbReference type="PIRSR" id="PIRSR609662-50"/>
    </source>
</evidence>
<feature type="modified residue" description="O-(phosphoribosyl dephospho-coenzyme A)serine" evidence="6">
    <location>
        <position position="25"/>
    </location>
</feature>
<evidence type="ECO:0000313" key="10">
    <source>
        <dbReference type="Proteomes" id="UP000011723"/>
    </source>
</evidence>
<sequence>MQTITEQYPATIKFDRETHVGVVGSGDMEILISEPSVPGKATVTVRTSVDGFDTVWRNVLERFFFRNDLEGDFEINDFGATPGMVTLRLSQAFELATAEESAPILDESPVLSKESARMPFTELSARQRTKAVLDPGTYREILGPFERLESTHLEPQGIVPESDDGAVLARGTIDGDPAVVVGLEGKFQGGGIGEVSGAKIAAALERALVDAEAGTPIRVVLLLETGGIRLQEANLGLLAIAEIHSAIVALQRHIPVVCVVAGMVGCFGGMGIAAGLCDHIIMTRGGRLGLNGPEVIETEAGIGELDSSDRPAIWRMIGGEQRVTTGRADVLVDDNASEIRRAVIEAGTDKQEVHRADCADDLLRQLSEIDPTTRPTSEDFRAITVRSN</sequence>
<keyword evidence="4" id="KW-0808">Transferase</keyword>
<dbReference type="Pfam" id="PF01039">
    <property type="entry name" value="Carboxyl_trans"/>
    <property type="match status" value="1"/>
</dbReference>
<evidence type="ECO:0000256" key="2">
    <source>
        <dbReference type="ARBA" id="ARBA00022490"/>
    </source>
</evidence>
<dbReference type="Pfam" id="PF06857">
    <property type="entry name" value="ACP"/>
    <property type="match status" value="1"/>
</dbReference>
<dbReference type="AlphaFoldDB" id="M1NUD9"/>
<dbReference type="OrthoDB" id="5502755at2"/>
<dbReference type="Proteomes" id="UP000011723">
    <property type="component" value="Chromosome"/>
</dbReference>
<dbReference type="GO" id="GO:0016740">
    <property type="term" value="F:transferase activity"/>
    <property type="evidence" value="ECO:0007669"/>
    <property type="project" value="UniProtKB-KW"/>
</dbReference>
<accession>M1NUD9</accession>
<comment type="subcellular location">
    <subcellularLocation>
        <location evidence="1">Cytoplasm</location>
    </subcellularLocation>
</comment>
<reference evidence="9 10" key="1">
    <citation type="journal article" date="2012" name="Stand. Genomic Sci.">
        <title>Genome sequence of the halotolerant bacterium Corynebacterium halotolerans type strain YIM 70093(T) (= DSM 44683(T)).</title>
        <authorList>
            <person name="Ruckert C."/>
            <person name="Albersmeier A."/>
            <person name="Al-Dilaimi A."/>
            <person name="Niehaus K."/>
            <person name="Szczepanowski R."/>
            <person name="Kalinowski J."/>
        </authorList>
    </citation>
    <scope>NUCLEOTIDE SEQUENCE [LARGE SCALE GENOMIC DNA]</scope>
    <source>
        <strain evidence="9">YIM 70093</strain>
    </source>
</reference>
<dbReference type="PATRIC" id="fig|1121362.3.peg.103"/>
<protein>
    <recommendedName>
        <fullName evidence="5">Malonate decarboxylase acyl carrier protein</fullName>
    </recommendedName>
</protein>
<keyword evidence="7" id="KW-1133">Transmembrane helix</keyword>
<dbReference type="NCBIfam" id="TIGR03133">
    <property type="entry name" value="malonate_beta"/>
    <property type="match status" value="1"/>
</dbReference>
<evidence type="ECO:0000256" key="3">
    <source>
        <dbReference type="ARBA" id="ARBA00022553"/>
    </source>
</evidence>
<dbReference type="InterPro" id="IPR009662">
    <property type="entry name" value="Malonate_deCO2ase_dsu"/>
</dbReference>
<comment type="PTM">
    <text evidence="6">Covalently binds the prosthetic group of malonate decarboxylase.</text>
</comment>
<dbReference type="NCBIfam" id="TIGR03130">
    <property type="entry name" value="malonate_delta"/>
    <property type="match status" value="1"/>
</dbReference>
<dbReference type="GO" id="GO:0005737">
    <property type="term" value="C:cytoplasm"/>
    <property type="evidence" value="ECO:0007669"/>
    <property type="project" value="UniProtKB-SubCell"/>
</dbReference>
<dbReference type="Gene3D" id="3.90.226.10">
    <property type="entry name" value="2-enoyl-CoA Hydratase, Chain A, domain 1"/>
    <property type="match status" value="1"/>
</dbReference>
<dbReference type="GO" id="GO:0006633">
    <property type="term" value="P:fatty acid biosynthetic process"/>
    <property type="evidence" value="ECO:0007669"/>
    <property type="project" value="TreeGrafter"/>
</dbReference>
<keyword evidence="7" id="KW-0472">Membrane</keyword>
<dbReference type="KEGG" id="chn:A605_00545"/>
<keyword evidence="10" id="KW-1185">Reference proteome</keyword>
<evidence type="ECO:0000256" key="7">
    <source>
        <dbReference type="SAM" id="Phobius"/>
    </source>
</evidence>
<dbReference type="PANTHER" id="PTHR42995">
    <property type="entry name" value="ACETYL-COENZYME A CARBOXYLASE CARBOXYL TRANSFERASE SUBUNIT BETA, CHLOROPLASTIC"/>
    <property type="match status" value="1"/>
</dbReference>
<dbReference type="GO" id="GO:2001295">
    <property type="term" value="P:malonyl-CoA biosynthetic process"/>
    <property type="evidence" value="ECO:0007669"/>
    <property type="project" value="TreeGrafter"/>
</dbReference>
<evidence type="ECO:0000256" key="5">
    <source>
        <dbReference type="NCBIfam" id="TIGR03130"/>
    </source>
</evidence>
<dbReference type="HOGENOM" id="CLU_058025_1_0_11"/>
<organism evidence="9 10">
    <name type="scientific">Corynebacterium halotolerans YIM 70093 = DSM 44683</name>
    <dbReference type="NCBI Taxonomy" id="1121362"/>
    <lineage>
        <taxon>Bacteria</taxon>
        <taxon>Bacillati</taxon>
        <taxon>Actinomycetota</taxon>
        <taxon>Actinomycetes</taxon>
        <taxon>Mycobacteriales</taxon>
        <taxon>Corynebacteriaceae</taxon>
        <taxon>Corynebacterium</taxon>
    </lineage>
</organism>
<evidence type="ECO:0000256" key="1">
    <source>
        <dbReference type="ARBA" id="ARBA00004496"/>
    </source>
</evidence>
<dbReference type="GO" id="GO:0005975">
    <property type="term" value="P:carbohydrate metabolic process"/>
    <property type="evidence" value="ECO:0007669"/>
    <property type="project" value="InterPro"/>
</dbReference>
<feature type="transmembrane region" description="Helical" evidence="7">
    <location>
        <begin position="254"/>
        <end position="277"/>
    </location>
</feature>